<accession>A0A0W8FTI2</accession>
<organism evidence="2">
    <name type="scientific">hydrocarbon metagenome</name>
    <dbReference type="NCBI Taxonomy" id="938273"/>
    <lineage>
        <taxon>unclassified sequences</taxon>
        <taxon>metagenomes</taxon>
        <taxon>ecological metagenomes</taxon>
    </lineage>
</organism>
<feature type="compositionally biased region" description="Basic and acidic residues" evidence="1">
    <location>
        <begin position="8"/>
        <end position="37"/>
    </location>
</feature>
<proteinExistence type="predicted"/>
<dbReference type="AlphaFoldDB" id="A0A0W8FTI2"/>
<gene>
    <name evidence="2" type="ORF">ASZ90_005960</name>
</gene>
<evidence type="ECO:0000256" key="1">
    <source>
        <dbReference type="SAM" id="MobiDB-lite"/>
    </source>
</evidence>
<evidence type="ECO:0000313" key="2">
    <source>
        <dbReference type="EMBL" id="KUG24240.1"/>
    </source>
</evidence>
<sequence>MSQHRKERTKELDRKRRRREQSLKIRAKESKPLHKKK</sequence>
<name>A0A0W8FTI2_9ZZZZ</name>
<reference evidence="2" key="1">
    <citation type="journal article" date="2015" name="Proc. Natl. Acad. Sci. U.S.A.">
        <title>Networks of energetic and metabolic interactions define dynamics in microbial communities.</title>
        <authorList>
            <person name="Embree M."/>
            <person name="Liu J.K."/>
            <person name="Al-Bassam M.M."/>
            <person name="Zengler K."/>
        </authorList>
    </citation>
    <scope>NUCLEOTIDE SEQUENCE</scope>
</reference>
<dbReference type="EMBL" id="LNQE01000856">
    <property type="protein sequence ID" value="KUG24240.1"/>
    <property type="molecule type" value="Genomic_DNA"/>
</dbReference>
<feature type="region of interest" description="Disordered" evidence="1">
    <location>
        <begin position="1"/>
        <end position="37"/>
    </location>
</feature>
<comment type="caution">
    <text evidence="2">The sequence shown here is derived from an EMBL/GenBank/DDBJ whole genome shotgun (WGS) entry which is preliminary data.</text>
</comment>
<protein>
    <submittedName>
        <fullName evidence="2">Uncharacterized protein</fullName>
    </submittedName>
</protein>